<dbReference type="SUPFAM" id="SSF51182">
    <property type="entry name" value="RmlC-like cupins"/>
    <property type="match status" value="1"/>
</dbReference>
<proteinExistence type="predicted"/>
<keyword evidence="3" id="KW-1185">Reference proteome</keyword>
<dbReference type="Pfam" id="PF07883">
    <property type="entry name" value="Cupin_2"/>
    <property type="match status" value="1"/>
</dbReference>
<dbReference type="InterPro" id="IPR047142">
    <property type="entry name" value="OryJ/VirC-like"/>
</dbReference>
<evidence type="ECO:0000313" key="3">
    <source>
        <dbReference type="Proteomes" id="UP000054302"/>
    </source>
</evidence>
<dbReference type="STRING" id="212818.A0A0D1ZDY5"/>
<dbReference type="Proteomes" id="UP000054302">
    <property type="component" value="Unassembled WGS sequence"/>
</dbReference>
<dbReference type="EMBL" id="KN847523">
    <property type="protein sequence ID" value="KIV92144.1"/>
    <property type="molecule type" value="Genomic_DNA"/>
</dbReference>
<evidence type="ECO:0000259" key="1">
    <source>
        <dbReference type="Pfam" id="PF07883"/>
    </source>
</evidence>
<protein>
    <recommendedName>
        <fullName evidence="1">Cupin type-2 domain-containing protein</fullName>
    </recommendedName>
</protein>
<dbReference type="AlphaFoldDB" id="A0A0D1ZDY5"/>
<evidence type="ECO:0000313" key="2">
    <source>
        <dbReference type="EMBL" id="KIV92144.1"/>
    </source>
</evidence>
<dbReference type="OMA" id="ETTWARW"/>
<dbReference type="HOGENOM" id="CLU_096188_0_0_1"/>
<dbReference type="Gene3D" id="2.60.120.10">
    <property type="entry name" value="Jelly Rolls"/>
    <property type="match status" value="1"/>
</dbReference>
<dbReference type="GeneID" id="27324451"/>
<dbReference type="PANTHER" id="PTHR36156:SF2">
    <property type="entry name" value="CUPIN TYPE-2 DOMAIN-CONTAINING PROTEIN"/>
    <property type="match status" value="1"/>
</dbReference>
<gene>
    <name evidence="2" type="ORF">PV10_06606</name>
</gene>
<dbReference type="CDD" id="cd02231">
    <property type="entry name" value="cupin_BLL6423-like"/>
    <property type="match status" value="1"/>
</dbReference>
<organism evidence="2 3">
    <name type="scientific">Exophiala mesophila</name>
    <name type="common">Black yeast-like fungus</name>
    <dbReference type="NCBI Taxonomy" id="212818"/>
    <lineage>
        <taxon>Eukaryota</taxon>
        <taxon>Fungi</taxon>
        <taxon>Dikarya</taxon>
        <taxon>Ascomycota</taxon>
        <taxon>Pezizomycotina</taxon>
        <taxon>Eurotiomycetes</taxon>
        <taxon>Chaetothyriomycetidae</taxon>
        <taxon>Chaetothyriales</taxon>
        <taxon>Herpotrichiellaceae</taxon>
        <taxon>Exophiala</taxon>
    </lineage>
</organism>
<dbReference type="VEuPathDB" id="FungiDB:PV10_06606"/>
<dbReference type="RefSeq" id="XP_016223718.1">
    <property type="nucleotide sequence ID" value="XM_016371425.1"/>
</dbReference>
<dbReference type="InterPro" id="IPR014710">
    <property type="entry name" value="RmlC-like_jellyroll"/>
</dbReference>
<dbReference type="OrthoDB" id="5840532at2759"/>
<dbReference type="PANTHER" id="PTHR36156">
    <property type="entry name" value="SLR2101 PROTEIN"/>
    <property type="match status" value="1"/>
</dbReference>
<dbReference type="InterPro" id="IPR013096">
    <property type="entry name" value="Cupin_2"/>
</dbReference>
<feature type="domain" description="Cupin type-2" evidence="1">
    <location>
        <begin position="100"/>
        <end position="156"/>
    </location>
</feature>
<name>A0A0D1ZDY5_EXOME</name>
<accession>A0A0D1ZDY5</accession>
<dbReference type="Gene3D" id="2.20.70.150">
    <property type="match status" value="1"/>
</dbReference>
<sequence>MSLPTTRRIVTGHNAQGRSIIESDQVLTPANPVDPEGKPPTGIIPGFTNLFRTDGVPAKVQGPWNEVHGKKIGLVAPDGVYSRIVDFPPTGDADDKVNIMHRTQSVDFGVVLKGSIQLVLEDGIETTVGEGEVVVQRGTNHAWKNITNENARMLFVLVPSVPIINESTGQEFELTPTTQLEEDPK</sequence>
<dbReference type="InterPro" id="IPR011051">
    <property type="entry name" value="RmlC_Cupin_sf"/>
</dbReference>
<reference evidence="2 3" key="1">
    <citation type="submission" date="2015-01" db="EMBL/GenBank/DDBJ databases">
        <title>The Genome Sequence of Exophiala mesophila CBS40295.</title>
        <authorList>
            <consortium name="The Broad Institute Genomics Platform"/>
            <person name="Cuomo C."/>
            <person name="de Hoog S."/>
            <person name="Gorbushina A."/>
            <person name="Stielow B."/>
            <person name="Teixiera M."/>
            <person name="Abouelleil A."/>
            <person name="Chapman S.B."/>
            <person name="Priest M."/>
            <person name="Young S.K."/>
            <person name="Wortman J."/>
            <person name="Nusbaum C."/>
            <person name="Birren B."/>
        </authorList>
    </citation>
    <scope>NUCLEOTIDE SEQUENCE [LARGE SCALE GENOMIC DNA]</scope>
    <source>
        <strain evidence="2 3">CBS 40295</strain>
    </source>
</reference>